<dbReference type="Gene3D" id="3.30.470.20">
    <property type="entry name" value="ATP-grasp fold, B domain"/>
    <property type="match status" value="1"/>
</dbReference>
<dbReference type="Pfam" id="PF18603">
    <property type="entry name" value="LAL_C2"/>
    <property type="match status" value="1"/>
</dbReference>
<reference evidence="7" key="1">
    <citation type="submission" date="2016-06" db="EMBL/GenBank/DDBJ databases">
        <authorList>
            <person name="Varghese N."/>
            <person name="Submissions Spin"/>
        </authorList>
    </citation>
    <scope>NUCLEOTIDE SEQUENCE [LARGE SCALE GENOMIC DNA]</scope>
    <source>
        <strain evidence="7">DSM 44815</strain>
    </source>
</reference>
<dbReference type="InterPro" id="IPR013815">
    <property type="entry name" value="ATP_grasp_subdomain_1"/>
</dbReference>
<keyword evidence="3 4" id="KW-0067">ATP-binding</keyword>
<evidence type="ECO:0000256" key="4">
    <source>
        <dbReference type="PROSITE-ProRule" id="PRU00409"/>
    </source>
</evidence>
<evidence type="ECO:0000256" key="2">
    <source>
        <dbReference type="ARBA" id="ARBA00022741"/>
    </source>
</evidence>
<dbReference type="PANTHER" id="PTHR43585">
    <property type="entry name" value="FUMIPYRROLE BIOSYNTHESIS PROTEIN C"/>
    <property type="match status" value="1"/>
</dbReference>
<name>A0A1A8ZHJ6_9ACTN</name>
<keyword evidence="2 4" id="KW-0547">Nucleotide-binding</keyword>
<evidence type="ECO:0000313" key="6">
    <source>
        <dbReference type="EMBL" id="SBT43345.1"/>
    </source>
</evidence>
<evidence type="ECO:0000256" key="3">
    <source>
        <dbReference type="ARBA" id="ARBA00022840"/>
    </source>
</evidence>
<keyword evidence="7" id="KW-1185">Reference proteome</keyword>
<dbReference type="InterPro" id="IPR011761">
    <property type="entry name" value="ATP-grasp"/>
</dbReference>
<gene>
    <name evidence="6" type="ORF">GA0070611_2288</name>
</gene>
<dbReference type="Pfam" id="PF13535">
    <property type="entry name" value="ATP-grasp_4"/>
    <property type="match status" value="1"/>
</dbReference>
<feature type="domain" description="ATP-grasp" evidence="5">
    <location>
        <begin position="117"/>
        <end position="309"/>
    </location>
</feature>
<dbReference type="STRING" id="261654.GA0070611_2288"/>
<dbReference type="GO" id="GO:0016874">
    <property type="term" value="F:ligase activity"/>
    <property type="evidence" value="ECO:0007669"/>
    <property type="project" value="UniProtKB-KW"/>
</dbReference>
<dbReference type="SUPFAM" id="SSF56059">
    <property type="entry name" value="Glutathione synthetase ATP-binding domain-like"/>
    <property type="match status" value="1"/>
</dbReference>
<keyword evidence="1" id="KW-0436">Ligase</keyword>
<evidence type="ECO:0000313" key="7">
    <source>
        <dbReference type="Proteomes" id="UP000199385"/>
    </source>
</evidence>
<dbReference type="PROSITE" id="PS50975">
    <property type="entry name" value="ATP_GRASP"/>
    <property type="match status" value="1"/>
</dbReference>
<protein>
    <submittedName>
        <fullName evidence="6">Biotin carboxylase</fullName>
    </submittedName>
</protein>
<dbReference type="Gene3D" id="3.30.1490.20">
    <property type="entry name" value="ATP-grasp fold, A domain"/>
    <property type="match status" value="1"/>
</dbReference>
<evidence type="ECO:0000259" key="5">
    <source>
        <dbReference type="PROSITE" id="PS50975"/>
    </source>
</evidence>
<dbReference type="EMBL" id="LT594323">
    <property type="protein sequence ID" value="SBT43345.1"/>
    <property type="molecule type" value="Genomic_DNA"/>
</dbReference>
<dbReference type="PANTHER" id="PTHR43585:SF2">
    <property type="entry name" value="ATP-GRASP ENZYME FSQD"/>
    <property type="match status" value="1"/>
</dbReference>
<organism evidence="6 7">
    <name type="scientific">Micromonospora auratinigra</name>
    <dbReference type="NCBI Taxonomy" id="261654"/>
    <lineage>
        <taxon>Bacteria</taxon>
        <taxon>Bacillati</taxon>
        <taxon>Actinomycetota</taxon>
        <taxon>Actinomycetes</taxon>
        <taxon>Micromonosporales</taxon>
        <taxon>Micromonosporaceae</taxon>
        <taxon>Micromonospora</taxon>
    </lineage>
</organism>
<proteinExistence type="predicted"/>
<dbReference type="GO" id="GO:0005524">
    <property type="term" value="F:ATP binding"/>
    <property type="evidence" value="ECO:0007669"/>
    <property type="project" value="UniProtKB-UniRule"/>
</dbReference>
<sequence length="411" mass="44517">MNRAILIVYRPAAGRYAAQFRSMVAAATELGVTTVVLLPTGQPAAEAAGLPCHQADLDDPAAVRAAVRRIIAAHPVQRIFPLFEGDVLTAAQCRREHGIPGLDPEQALAFRDKNVMHRRATELGVPVARSCRPDTVGAVAEFAAEVGWPVVIKPYAGWACGDTHRVDSADELARVWPLVADARHDYRVEEYVRGVEYHVDSLLRDGEVVFDQLSRYTYSILEFRDEPGGTVSRKHDLTPAERRILAANSAVLRGFGMRTGVAHVEFFLREDGEVVFGEAAARAGGGSIVPAIQAGRGINLAGEWCRLELDPGHVPAAVLGPEVGTEYLCSDRYGRITAITGAEELRALDSVLDADVWKSVGDVLAPPTASNDVLGWYVCAGRDFDDVRARFKVIRDAFEVRTEPAGEPSCG</sequence>
<dbReference type="InterPro" id="IPR052032">
    <property type="entry name" value="ATP-dep_AA_Ligase"/>
</dbReference>
<dbReference type="PATRIC" id="fig|261654.4.peg.2334"/>
<dbReference type="InterPro" id="IPR040570">
    <property type="entry name" value="LAL_C2"/>
</dbReference>
<dbReference type="GO" id="GO:0046872">
    <property type="term" value="F:metal ion binding"/>
    <property type="evidence" value="ECO:0007669"/>
    <property type="project" value="InterPro"/>
</dbReference>
<evidence type="ECO:0000256" key="1">
    <source>
        <dbReference type="ARBA" id="ARBA00022598"/>
    </source>
</evidence>
<dbReference type="Gene3D" id="3.40.50.20">
    <property type="match status" value="1"/>
</dbReference>
<dbReference type="AlphaFoldDB" id="A0A1A8ZHJ6"/>
<dbReference type="Proteomes" id="UP000199385">
    <property type="component" value="Chromosome I"/>
</dbReference>
<accession>A0A1A8ZHJ6</accession>
<dbReference type="RefSeq" id="WP_091662233.1">
    <property type="nucleotide sequence ID" value="NZ_LT594323.1"/>
</dbReference>
<dbReference type="OrthoDB" id="24041at2"/>